<keyword evidence="6" id="KW-0653">Protein transport</keyword>
<dbReference type="Pfam" id="PF01618">
    <property type="entry name" value="MotA_ExbB"/>
    <property type="match status" value="1"/>
</dbReference>
<comment type="subcellular location">
    <subcellularLocation>
        <location evidence="1">Cell membrane</location>
        <topology evidence="1">Multi-pass membrane protein</topology>
    </subcellularLocation>
    <subcellularLocation>
        <location evidence="6">Membrane</location>
        <topology evidence="6">Multi-pass membrane protein</topology>
    </subcellularLocation>
</comment>
<evidence type="ECO:0000256" key="4">
    <source>
        <dbReference type="ARBA" id="ARBA00022989"/>
    </source>
</evidence>
<evidence type="ECO:0000259" key="8">
    <source>
        <dbReference type="Pfam" id="PF01618"/>
    </source>
</evidence>
<dbReference type="Proteomes" id="UP000255328">
    <property type="component" value="Unassembled WGS sequence"/>
</dbReference>
<keyword evidence="5 7" id="KW-0472">Membrane</keyword>
<evidence type="ECO:0000313" key="9">
    <source>
        <dbReference type="EMBL" id="STO31408.1"/>
    </source>
</evidence>
<comment type="similarity">
    <text evidence="6">Belongs to the exbB/tolQ family.</text>
</comment>
<dbReference type="PANTHER" id="PTHR30625:SF11">
    <property type="entry name" value="MOTA_TOLQ_EXBB PROTON CHANNEL DOMAIN-CONTAINING PROTEIN"/>
    <property type="match status" value="1"/>
</dbReference>
<dbReference type="RefSeq" id="WP_115269695.1">
    <property type="nucleotide sequence ID" value="NZ_UGGU01000003.1"/>
</dbReference>
<evidence type="ECO:0000313" key="10">
    <source>
        <dbReference type="Proteomes" id="UP000255328"/>
    </source>
</evidence>
<protein>
    <submittedName>
        <fullName evidence="9">Colicin uptake protein TolQ</fullName>
    </submittedName>
</protein>
<evidence type="ECO:0000256" key="5">
    <source>
        <dbReference type="ARBA" id="ARBA00023136"/>
    </source>
</evidence>
<proteinExistence type="inferred from homology"/>
<feature type="transmembrane region" description="Helical" evidence="7">
    <location>
        <begin position="112"/>
        <end position="133"/>
    </location>
</feature>
<dbReference type="InterPro" id="IPR002898">
    <property type="entry name" value="MotA_ExbB_proton_chnl"/>
</dbReference>
<organism evidence="9 10">
    <name type="scientific">Fusobacterium necrogenes</name>
    <dbReference type="NCBI Taxonomy" id="858"/>
    <lineage>
        <taxon>Bacteria</taxon>
        <taxon>Fusobacteriati</taxon>
        <taxon>Fusobacteriota</taxon>
        <taxon>Fusobacteriia</taxon>
        <taxon>Fusobacteriales</taxon>
        <taxon>Fusobacteriaceae</taxon>
        <taxon>Fusobacterium</taxon>
    </lineage>
</organism>
<dbReference type="GO" id="GO:0005886">
    <property type="term" value="C:plasma membrane"/>
    <property type="evidence" value="ECO:0007669"/>
    <property type="project" value="UniProtKB-SubCell"/>
</dbReference>
<dbReference type="InterPro" id="IPR050790">
    <property type="entry name" value="ExbB/TolQ_transport"/>
</dbReference>
<feature type="transmembrane region" description="Helical" evidence="7">
    <location>
        <begin position="153"/>
        <end position="178"/>
    </location>
</feature>
<evidence type="ECO:0000256" key="7">
    <source>
        <dbReference type="SAM" id="Phobius"/>
    </source>
</evidence>
<feature type="domain" description="MotA/TolQ/ExbB proton channel" evidence="8">
    <location>
        <begin position="100"/>
        <end position="189"/>
    </location>
</feature>
<evidence type="ECO:0000256" key="1">
    <source>
        <dbReference type="ARBA" id="ARBA00004651"/>
    </source>
</evidence>
<feature type="transmembrane region" description="Helical" evidence="7">
    <location>
        <begin position="12"/>
        <end position="34"/>
    </location>
</feature>
<evidence type="ECO:0000256" key="6">
    <source>
        <dbReference type="RuleBase" id="RU004057"/>
    </source>
</evidence>
<name>A0A377GWS2_9FUSO</name>
<reference evidence="9 10" key="1">
    <citation type="submission" date="2018-06" db="EMBL/GenBank/DDBJ databases">
        <authorList>
            <consortium name="Pathogen Informatics"/>
            <person name="Doyle S."/>
        </authorList>
    </citation>
    <scope>NUCLEOTIDE SEQUENCE [LARGE SCALE GENOMIC DNA]</scope>
    <source>
        <strain evidence="9 10">NCTC10723</strain>
    </source>
</reference>
<dbReference type="AlphaFoldDB" id="A0A377GWS2"/>
<sequence length="203" mass="22588">MMYYLNAGGPLMWILFGISVLALTIILERIFFFFRREKTQNKNFTAEIIKAVTSDDMNYAIALCDREKNSIGCTVKSFLCRCDREGDFHHFDQLVKEISIDEIGCLEKRLHLLGIIGYIAPMIGLLGTVTGMIEAFRNLATFGAGDPTLVASGISKALITTAGGLSIAIPTIIAYNLFNKKIDEIEGDIDKITTNLIDILRKR</sequence>
<keyword evidence="10" id="KW-1185">Reference proteome</keyword>
<dbReference type="GO" id="GO:0017038">
    <property type="term" value="P:protein import"/>
    <property type="evidence" value="ECO:0007669"/>
    <property type="project" value="TreeGrafter"/>
</dbReference>
<accession>A0A377GWS2</accession>
<keyword evidence="3 7" id="KW-0812">Transmembrane</keyword>
<keyword evidence="2" id="KW-1003">Cell membrane</keyword>
<keyword evidence="6" id="KW-0813">Transport</keyword>
<dbReference type="OrthoDB" id="4045at2"/>
<evidence type="ECO:0000256" key="2">
    <source>
        <dbReference type="ARBA" id="ARBA00022475"/>
    </source>
</evidence>
<keyword evidence="4 7" id="KW-1133">Transmembrane helix</keyword>
<gene>
    <name evidence="9" type="primary">tolQ_2</name>
    <name evidence="9" type="ORF">NCTC10723_00856</name>
</gene>
<dbReference type="PANTHER" id="PTHR30625">
    <property type="entry name" value="PROTEIN TOLQ"/>
    <property type="match status" value="1"/>
</dbReference>
<dbReference type="EMBL" id="UGGU01000003">
    <property type="protein sequence ID" value="STO31408.1"/>
    <property type="molecule type" value="Genomic_DNA"/>
</dbReference>
<evidence type="ECO:0000256" key="3">
    <source>
        <dbReference type="ARBA" id="ARBA00022692"/>
    </source>
</evidence>